<keyword evidence="2" id="KW-1185">Reference proteome</keyword>
<proteinExistence type="predicted"/>
<dbReference type="Gramene" id="OGLUM07G12270.1">
    <property type="protein sequence ID" value="OGLUM07G12270.1"/>
    <property type="gene ID" value="OGLUM07G12270"/>
</dbReference>
<protein>
    <submittedName>
        <fullName evidence="1">Uncharacterized protein</fullName>
    </submittedName>
</protein>
<reference evidence="1" key="2">
    <citation type="submission" date="2018-05" db="EMBL/GenBank/DDBJ databases">
        <title>OgluRS3 (Oryza glumaepatula Reference Sequence Version 3).</title>
        <authorList>
            <person name="Zhang J."/>
            <person name="Kudrna D."/>
            <person name="Lee S."/>
            <person name="Talag J."/>
            <person name="Welchert J."/>
            <person name="Wing R.A."/>
        </authorList>
    </citation>
    <scope>NUCLEOTIDE SEQUENCE [LARGE SCALE GENOMIC DNA]</scope>
</reference>
<organism evidence="1">
    <name type="scientific">Oryza glumipatula</name>
    <dbReference type="NCBI Taxonomy" id="40148"/>
    <lineage>
        <taxon>Eukaryota</taxon>
        <taxon>Viridiplantae</taxon>
        <taxon>Streptophyta</taxon>
        <taxon>Embryophyta</taxon>
        <taxon>Tracheophyta</taxon>
        <taxon>Spermatophyta</taxon>
        <taxon>Magnoliopsida</taxon>
        <taxon>Liliopsida</taxon>
        <taxon>Poales</taxon>
        <taxon>Poaceae</taxon>
        <taxon>BOP clade</taxon>
        <taxon>Oryzoideae</taxon>
        <taxon>Oryzeae</taxon>
        <taxon>Oryzinae</taxon>
        <taxon>Oryza</taxon>
    </lineage>
</organism>
<dbReference type="EnsemblPlants" id="OGLUM07G12270.1">
    <property type="protein sequence ID" value="OGLUM07G12270.1"/>
    <property type="gene ID" value="OGLUM07G12270"/>
</dbReference>
<dbReference type="HOGENOM" id="CLU_2658560_0_0_1"/>
<name>A0A0E0AJ89_9ORYZ</name>
<evidence type="ECO:0000313" key="2">
    <source>
        <dbReference type="Proteomes" id="UP000026961"/>
    </source>
</evidence>
<sequence length="76" mass="7994">MEIDGQGEGCLQVEQTSVAAGHGHGNGRCSGSHSTMEPTNITVAGRRQESPLSLNGMLVAEVSSIRGLEIKIWVAF</sequence>
<dbReference type="Proteomes" id="UP000026961">
    <property type="component" value="Chromosome 7"/>
</dbReference>
<accession>A0A0E0AJ89</accession>
<evidence type="ECO:0000313" key="1">
    <source>
        <dbReference type="EnsemblPlants" id="OGLUM07G12270.1"/>
    </source>
</evidence>
<dbReference type="AlphaFoldDB" id="A0A0E0AJ89"/>
<reference evidence="1" key="1">
    <citation type="submission" date="2015-04" db="UniProtKB">
        <authorList>
            <consortium name="EnsemblPlants"/>
        </authorList>
    </citation>
    <scope>IDENTIFICATION</scope>
</reference>